<proteinExistence type="predicted"/>
<feature type="region of interest" description="Disordered" evidence="1">
    <location>
        <begin position="1"/>
        <end position="64"/>
    </location>
</feature>
<dbReference type="EMBL" id="DS938241">
    <property type="protein sequence ID" value="EEC18224.1"/>
    <property type="molecule type" value="Genomic_DNA"/>
</dbReference>
<gene>
    <name evidence="2" type="ORF">IscW_ISCW014011</name>
</gene>
<evidence type="ECO:0000256" key="1">
    <source>
        <dbReference type="SAM" id="MobiDB-lite"/>
    </source>
</evidence>
<feature type="compositionally biased region" description="Basic and acidic residues" evidence="1">
    <location>
        <begin position="1"/>
        <end position="11"/>
    </location>
</feature>
<reference evidence="2" key="1">
    <citation type="submission" date="2008-03" db="EMBL/GenBank/DDBJ databases">
        <title>Annotation of Ixodes scapularis.</title>
        <authorList>
            <consortium name="Ixodes scapularis Genome Project Consortium"/>
            <person name="Caler E."/>
            <person name="Hannick L.I."/>
            <person name="Bidwell S."/>
            <person name="Joardar V."/>
            <person name="Thiagarajan M."/>
            <person name="Amedeo P."/>
            <person name="Galinsky K.J."/>
            <person name="Schobel S."/>
            <person name="Inman J."/>
            <person name="Hostetler J."/>
            <person name="Miller J."/>
            <person name="Hammond M."/>
            <person name="Megy K."/>
            <person name="Lawson D."/>
            <person name="Kodira C."/>
            <person name="Sutton G."/>
            <person name="Meyer J."/>
            <person name="Hill C.A."/>
            <person name="Birren B."/>
            <person name="Nene V."/>
            <person name="Collins F."/>
            <person name="Alarcon-Chaidez F."/>
            <person name="Wikel S."/>
            <person name="Strausberg R."/>
        </authorList>
    </citation>
    <scope>NUCLEOTIDE SEQUENCE [LARGE SCALE GENOMIC DNA]</scope>
    <source>
        <strain evidence="2">Wikel colony</strain>
    </source>
</reference>
<name>B7QHA2_IXOSC</name>
<accession>B7QHA2</accession>
<organism>
    <name type="scientific">Ixodes scapularis</name>
    <name type="common">Black-legged tick</name>
    <name type="synonym">Deer tick</name>
    <dbReference type="NCBI Taxonomy" id="6945"/>
    <lineage>
        <taxon>Eukaryota</taxon>
        <taxon>Metazoa</taxon>
        <taxon>Ecdysozoa</taxon>
        <taxon>Arthropoda</taxon>
        <taxon>Chelicerata</taxon>
        <taxon>Arachnida</taxon>
        <taxon>Acari</taxon>
        <taxon>Parasitiformes</taxon>
        <taxon>Ixodida</taxon>
        <taxon>Ixodoidea</taxon>
        <taxon>Ixodidae</taxon>
        <taxon>Ixodinae</taxon>
        <taxon>Ixodes</taxon>
    </lineage>
</organism>
<dbReference type="HOGENOM" id="CLU_2892453_0_0_1"/>
<sequence>IPELFKGHTLQDHTPPPPPPALHRRRTKNPLSPVWSTRDLPGHPPRRRPPPHPGVSGNRHGHLP</sequence>
<dbReference type="AlphaFoldDB" id="B7QHA2"/>
<feature type="non-terminal residue" evidence="2">
    <location>
        <position position="1"/>
    </location>
</feature>
<protein>
    <submittedName>
        <fullName evidence="2">Uncharacterized protein</fullName>
    </submittedName>
</protein>
<evidence type="ECO:0000313" key="2">
    <source>
        <dbReference type="EMBL" id="EEC18224.1"/>
    </source>
</evidence>
<dbReference type="PaxDb" id="6945-B7QHA2"/>
<feature type="non-terminal residue" evidence="2">
    <location>
        <position position="64"/>
    </location>
</feature>